<name>A0A2Z5GA32_9BACT</name>
<evidence type="ECO:0000313" key="3">
    <source>
        <dbReference type="Proteomes" id="UP000253606"/>
    </source>
</evidence>
<dbReference type="AlphaFoldDB" id="A0A2Z5GA32"/>
<dbReference type="KEGG" id="abas:ACPOL_6330"/>
<protein>
    <submittedName>
        <fullName evidence="2">Uncharacterized protein</fullName>
    </submittedName>
</protein>
<organism evidence="2 3">
    <name type="scientific">Acidisarcina polymorpha</name>
    <dbReference type="NCBI Taxonomy" id="2211140"/>
    <lineage>
        <taxon>Bacteria</taxon>
        <taxon>Pseudomonadati</taxon>
        <taxon>Acidobacteriota</taxon>
        <taxon>Terriglobia</taxon>
        <taxon>Terriglobales</taxon>
        <taxon>Acidobacteriaceae</taxon>
        <taxon>Acidisarcina</taxon>
    </lineage>
</organism>
<proteinExistence type="predicted"/>
<evidence type="ECO:0000256" key="1">
    <source>
        <dbReference type="SAM" id="MobiDB-lite"/>
    </source>
</evidence>
<reference evidence="2 3" key="1">
    <citation type="journal article" date="2018" name="Front. Microbiol.">
        <title>Hydrolytic Capabilities as a Key to Environmental Success: Chitinolytic and Cellulolytic Acidobacteria From Acidic Sub-arctic Soils and Boreal Peatlands.</title>
        <authorList>
            <person name="Belova S.E."/>
            <person name="Ravin N.V."/>
            <person name="Pankratov T.A."/>
            <person name="Rakitin A.L."/>
            <person name="Ivanova A.A."/>
            <person name="Beletsky A.V."/>
            <person name="Mardanov A.V."/>
            <person name="Sinninghe Damste J.S."/>
            <person name="Dedysh S.N."/>
        </authorList>
    </citation>
    <scope>NUCLEOTIDE SEQUENCE [LARGE SCALE GENOMIC DNA]</scope>
    <source>
        <strain evidence="2 3">SBC82</strain>
    </source>
</reference>
<accession>A0A2Z5GA32</accession>
<dbReference type="Proteomes" id="UP000253606">
    <property type="component" value="Chromosome"/>
</dbReference>
<dbReference type="EMBL" id="CP030840">
    <property type="protein sequence ID" value="AXC15564.1"/>
    <property type="molecule type" value="Genomic_DNA"/>
</dbReference>
<feature type="compositionally biased region" description="Basic and acidic residues" evidence="1">
    <location>
        <begin position="33"/>
        <end position="44"/>
    </location>
</feature>
<gene>
    <name evidence="2" type="ORF">ACPOL_6330</name>
</gene>
<feature type="compositionally biased region" description="Polar residues" evidence="1">
    <location>
        <begin position="18"/>
        <end position="30"/>
    </location>
</feature>
<evidence type="ECO:0000313" key="2">
    <source>
        <dbReference type="EMBL" id="AXC15564.1"/>
    </source>
</evidence>
<sequence>MSLTSIYEHANEVLQDADIQQSEMADGSNSHRYRSDNGHPDTSV</sequence>
<feature type="region of interest" description="Disordered" evidence="1">
    <location>
        <begin position="1"/>
        <end position="44"/>
    </location>
</feature>
<keyword evidence="3" id="KW-1185">Reference proteome</keyword>